<dbReference type="AlphaFoldDB" id="A0A6C0JJG4"/>
<sequence length="85" mass="10192">MTTKYNDINIRSARLKKYAKVYNSYIRKIEQSKYKKSTKKTKPKLLNSYQKFVRSESKKDKYKNLSGKQRLISIAAEWKTKSTYK</sequence>
<protein>
    <submittedName>
        <fullName evidence="1">Uncharacterized protein</fullName>
    </submittedName>
</protein>
<reference evidence="1" key="1">
    <citation type="journal article" date="2020" name="Nature">
        <title>Giant virus diversity and host interactions through global metagenomics.</title>
        <authorList>
            <person name="Schulz F."/>
            <person name="Roux S."/>
            <person name="Paez-Espino D."/>
            <person name="Jungbluth S."/>
            <person name="Walsh D.A."/>
            <person name="Denef V.J."/>
            <person name="McMahon K.D."/>
            <person name="Konstantinidis K.T."/>
            <person name="Eloe-Fadrosh E.A."/>
            <person name="Kyrpides N.C."/>
            <person name="Woyke T."/>
        </authorList>
    </citation>
    <scope>NUCLEOTIDE SEQUENCE</scope>
    <source>
        <strain evidence="1">GVMAG-M-3300027736-24</strain>
    </source>
</reference>
<accession>A0A6C0JJG4</accession>
<organism evidence="1">
    <name type="scientific">viral metagenome</name>
    <dbReference type="NCBI Taxonomy" id="1070528"/>
    <lineage>
        <taxon>unclassified sequences</taxon>
        <taxon>metagenomes</taxon>
        <taxon>organismal metagenomes</taxon>
    </lineage>
</organism>
<proteinExistence type="predicted"/>
<dbReference type="EMBL" id="MN740428">
    <property type="protein sequence ID" value="QHU05935.1"/>
    <property type="molecule type" value="Genomic_DNA"/>
</dbReference>
<evidence type="ECO:0000313" key="1">
    <source>
        <dbReference type="EMBL" id="QHU05935.1"/>
    </source>
</evidence>
<name>A0A6C0JJG4_9ZZZZ</name>